<comment type="caution">
    <text evidence="11">The sequence shown here is derived from an EMBL/GenBank/DDBJ whole genome shotgun (WGS) entry which is preliminary data.</text>
</comment>
<evidence type="ECO:0000256" key="8">
    <source>
        <dbReference type="ARBA" id="ARBA00022842"/>
    </source>
</evidence>
<sequence length="328" mass="33562">MRPALDRDAELAPNPFGRTGFPLWGGEAVILTTDPDPSAVEAAGGIARAQSAAMDEACSRFRPDSELARVNAQAGQPVVVGPLFAEVVAAALRAAAATEGDVDPTCGAGLEAVGYDRDIELLRDNGVRITMRERVPAPGWRSVEWDPGTRTLRTVPGCHLDFGAVAKALCADRAAAAAARALGCGVLVSLGGDIAIAGPAPDDGWQVKIADDHRAAADVPGPVISVRGGGLATSSTTTRRWQSTDGTAVHHILDPRTGAPAEAPWRTVSVTAATCVDANTASTAALVRGHGALAWLGRQGLPARLVSHDGRVLTLGGWPPDPAPGGTA</sequence>
<accession>A0A941IG23</accession>
<keyword evidence="5 11" id="KW-0808">Transferase</keyword>
<evidence type="ECO:0000313" key="12">
    <source>
        <dbReference type="Proteomes" id="UP000676325"/>
    </source>
</evidence>
<protein>
    <recommendedName>
        <fullName evidence="3">FAD:protein FMN transferase</fullName>
        <ecNumber evidence="2">2.7.1.180</ecNumber>
    </recommendedName>
    <alternativeName>
        <fullName evidence="9">Flavin transferase</fullName>
    </alternativeName>
</protein>
<dbReference type="Proteomes" id="UP000676325">
    <property type="component" value="Unassembled WGS sequence"/>
</dbReference>
<keyword evidence="4" id="KW-0285">Flavoprotein</keyword>
<evidence type="ECO:0000256" key="9">
    <source>
        <dbReference type="ARBA" id="ARBA00031306"/>
    </source>
</evidence>
<evidence type="ECO:0000256" key="5">
    <source>
        <dbReference type="ARBA" id="ARBA00022679"/>
    </source>
</evidence>
<keyword evidence="7" id="KW-0274">FAD</keyword>
<dbReference type="EC" id="2.7.1.180" evidence="2"/>
<dbReference type="AlphaFoldDB" id="A0A941IG23"/>
<evidence type="ECO:0000256" key="3">
    <source>
        <dbReference type="ARBA" id="ARBA00016337"/>
    </source>
</evidence>
<dbReference type="EMBL" id="JAGSOH010000007">
    <property type="protein sequence ID" value="MBR7825659.1"/>
    <property type="molecule type" value="Genomic_DNA"/>
</dbReference>
<dbReference type="PANTHER" id="PTHR30040:SF2">
    <property type="entry name" value="FAD:PROTEIN FMN TRANSFERASE"/>
    <property type="match status" value="1"/>
</dbReference>
<comment type="catalytic activity">
    <reaction evidence="10">
        <text>L-threonyl-[protein] + FAD = FMN-L-threonyl-[protein] + AMP + H(+)</text>
        <dbReference type="Rhea" id="RHEA:36847"/>
        <dbReference type="Rhea" id="RHEA-COMP:11060"/>
        <dbReference type="Rhea" id="RHEA-COMP:11061"/>
        <dbReference type="ChEBI" id="CHEBI:15378"/>
        <dbReference type="ChEBI" id="CHEBI:30013"/>
        <dbReference type="ChEBI" id="CHEBI:57692"/>
        <dbReference type="ChEBI" id="CHEBI:74257"/>
        <dbReference type="ChEBI" id="CHEBI:456215"/>
        <dbReference type="EC" id="2.7.1.180"/>
    </reaction>
</comment>
<proteinExistence type="predicted"/>
<dbReference type="Gene3D" id="3.10.520.10">
    <property type="entry name" value="ApbE-like domains"/>
    <property type="match status" value="1"/>
</dbReference>
<dbReference type="GO" id="GO:0046872">
    <property type="term" value="F:metal ion binding"/>
    <property type="evidence" value="ECO:0007669"/>
    <property type="project" value="UniProtKB-KW"/>
</dbReference>
<keyword evidence="12" id="KW-1185">Reference proteome</keyword>
<gene>
    <name evidence="11" type="ORF">KDK95_05020</name>
</gene>
<organism evidence="11 12">
    <name type="scientific">Actinospica acidithermotolerans</name>
    <dbReference type="NCBI Taxonomy" id="2828514"/>
    <lineage>
        <taxon>Bacteria</taxon>
        <taxon>Bacillati</taxon>
        <taxon>Actinomycetota</taxon>
        <taxon>Actinomycetes</taxon>
        <taxon>Catenulisporales</taxon>
        <taxon>Actinospicaceae</taxon>
        <taxon>Actinospica</taxon>
    </lineage>
</organism>
<name>A0A941IG23_9ACTN</name>
<dbReference type="PANTHER" id="PTHR30040">
    <property type="entry name" value="THIAMINE BIOSYNTHESIS LIPOPROTEIN APBE"/>
    <property type="match status" value="1"/>
</dbReference>
<dbReference type="InterPro" id="IPR024932">
    <property type="entry name" value="ApbE"/>
</dbReference>
<evidence type="ECO:0000256" key="4">
    <source>
        <dbReference type="ARBA" id="ARBA00022630"/>
    </source>
</evidence>
<evidence type="ECO:0000256" key="7">
    <source>
        <dbReference type="ARBA" id="ARBA00022827"/>
    </source>
</evidence>
<dbReference type="InterPro" id="IPR003374">
    <property type="entry name" value="ApbE-like_sf"/>
</dbReference>
<dbReference type="GO" id="GO:0016740">
    <property type="term" value="F:transferase activity"/>
    <property type="evidence" value="ECO:0007669"/>
    <property type="project" value="UniProtKB-KW"/>
</dbReference>
<evidence type="ECO:0000256" key="6">
    <source>
        <dbReference type="ARBA" id="ARBA00022723"/>
    </source>
</evidence>
<dbReference type="RefSeq" id="WP_212516813.1">
    <property type="nucleotide sequence ID" value="NZ_JAGSOH010000007.1"/>
</dbReference>
<keyword evidence="8" id="KW-0460">Magnesium</keyword>
<dbReference type="SUPFAM" id="SSF143631">
    <property type="entry name" value="ApbE-like"/>
    <property type="match status" value="1"/>
</dbReference>
<reference evidence="11" key="1">
    <citation type="submission" date="2021-04" db="EMBL/GenBank/DDBJ databases">
        <title>Genome based classification of Actinospica acidithermotolerans sp. nov., an actinobacterium isolated from an Indonesian hot spring.</title>
        <authorList>
            <person name="Kusuma A.B."/>
            <person name="Putra K.E."/>
            <person name="Nafisah S."/>
            <person name="Loh J."/>
            <person name="Nouioui I."/>
            <person name="Goodfellow M."/>
        </authorList>
    </citation>
    <scope>NUCLEOTIDE SEQUENCE</scope>
    <source>
        <strain evidence="11">MGRD01-02</strain>
    </source>
</reference>
<evidence type="ECO:0000256" key="2">
    <source>
        <dbReference type="ARBA" id="ARBA00011955"/>
    </source>
</evidence>
<evidence type="ECO:0000256" key="1">
    <source>
        <dbReference type="ARBA" id="ARBA00001946"/>
    </source>
</evidence>
<evidence type="ECO:0000313" key="11">
    <source>
        <dbReference type="EMBL" id="MBR7825659.1"/>
    </source>
</evidence>
<keyword evidence="6" id="KW-0479">Metal-binding</keyword>
<dbReference type="Pfam" id="PF02424">
    <property type="entry name" value="ApbE"/>
    <property type="match status" value="1"/>
</dbReference>
<comment type="cofactor">
    <cofactor evidence="1">
        <name>Mg(2+)</name>
        <dbReference type="ChEBI" id="CHEBI:18420"/>
    </cofactor>
</comment>
<evidence type="ECO:0000256" key="10">
    <source>
        <dbReference type="ARBA" id="ARBA00048540"/>
    </source>
</evidence>